<evidence type="ECO:0000259" key="5">
    <source>
        <dbReference type="Pfam" id="PF00171"/>
    </source>
</evidence>
<dbReference type="Proteomes" id="UP000682202">
    <property type="component" value="Chromosome"/>
</dbReference>
<dbReference type="PROSITE" id="PS00687">
    <property type="entry name" value="ALDEHYDE_DEHYDR_GLU"/>
    <property type="match status" value="1"/>
</dbReference>
<dbReference type="RefSeq" id="WP_211696123.1">
    <property type="nucleotide sequence ID" value="NZ_CP046600.1"/>
</dbReference>
<dbReference type="InterPro" id="IPR016163">
    <property type="entry name" value="Ald_DH_C"/>
</dbReference>
<dbReference type="Gene3D" id="3.40.605.10">
    <property type="entry name" value="Aldehyde Dehydrogenase, Chain A, domain 1"/>
    <property type="match status" value="1"/>
</dbReference>
<feature type="active site" evidence="3">
    <location>
        <position position="256"/>
    </location>
</feature>
<evidence type="ECO:0000313" key="7">
    <source>
        <dbReference type="Proteomes" id="UP000682202"/>
    </source>
</evidence>
<sequence length="493" mass="51930">MADSHALVDTYQLYIDGRWVQPQDGRYDDISPATEAVIAAAPDASVGQVAEAIAAARRAFDDGPWGAMTHEERAGCLTQLGDALSKHADDFFALAQVEWGCLANERVMQIDSAGPVSMRAAQLATTLNDEPVSRIGAGTTVLRHEALGVVSILTPWNFPHSLNVMKVNNALAAGNTVVLKPSPLTPLAGLALARIIDEYTDIPPGVVNVVTPSGVEAAKLLTTDPRVDMISFTGSSAVGCEVMRAAGDSMKRILLECGGKSASIVLDDADVTDEMLEQMLFDCCSLHAGQACILHSRLLLPESTHDEIVGRLVALARAIRVGDPTDASVEMGPLISAAQLRRVQTHVAEAVNNGATLATGGRRPAGLDVGFYFEPTILTGVDPDSVIAQEEVFGPVLAVLPYRDDDDAVAIANNSRYGLSGAVWGADVDRAVAVARRIRTGQIAVNGFGPGGAPFGGFKLSGFGREGGGIRGLHQYMEPKAIGIPGPKHQQCW</sequence>
<evidence type="ECO:0000256" key="2">
    <source>
        <dbReference type="ARBA" id="ARBA00023002"/>
    </source>
</evidence>
<protein>
    <submittedName>
        <fullName evidence="6">Aldehyde dehydrogenase family protein</fullName>
    </submittedName>
</protein>
<dbReference type="KEGG" id="mspg:F6B93_16980"/>
<evidence type="ECO:0000256" key="4">
    <source>
        <dbReference type="RuleBase" id="RU003345"/>
    </source>
</evidence>
<dbReference type="InterPro" id="IPR015590">
    <property type="entry name" value="Aldehyde_DH_dom"/>
</dbReference>
<evidence type="ECO:0000313" key="6">
    <source>
        <dbReference type="EMBL" id="QUR68550.1"/>
    </source>
</evidence>
<dbReference type="Gene3D" id="3.40.309.10">
    <property type="entry name" value="Aldehyde Dehydrogenase, Chain A, domain 2"/>
    <property type="match status" value="1"/>
</dbReference>
<feature type="domain" description="Aldehyde dehydrogenase" evidence="5">
    <location>
        <begin position="19"/>
        <end position="482"/>
    </location>
</feature>
<reference evidence="6" key="1">
    <citation type="submission" date="2019-12" db="EMBL/GenBank/DDBJ databases">
        <title>Mycobacterium spongiae sp. nov.</title>
        <authorList>
            <person name="Stinear T."/>
        </authorList>
    </citation>
    <scope>NUCLEOTIDE SEQUENCE</scope>
    <source>
        <strain evidence="6">FSD4b-SM</strain>
    </source>
</reference>
<dbReference type="Pfam" id="PF00171">
    <property type="entry name" value="Aldedh"/>
    <property type="match status" value="1"/>
</dbReference>
<dbReference type="FunFam" id="3.40.605.10:FF:000007">
    <property type="entry name" value="NAD/NADP-dependent betaine aldehyde dehydrogenase"/>
    <property type="match status" value="1"/>
</dbReference>
<evidence type="ECO:0000256" key="3">
    <source>
        <dbReference type="PROSITE-ProRule" id="PRU10007"/>
    </source>
</evidence>
<dbReference type="FunFam" id="3.40.309.10:FF:000009">
    <property type="entry name" value="Aldehyde dehydrogenase A"/>
    <property type="match status" value="1"/>
</dbReference>
<keyword evidence="2 4" id="KW-0560">Oxidoreductase</keyword>
<evidence type="ECO:0000256" key="1">
    <source>
        <dbReference type="ARBA" id="ARBA00009986"/>
    </source>
</evidence>
<comment type="similarity">
    <text evidence="1 4">Belongs to the aldehyde dehydrogenase family.</text>
</comment>
<dbReference type="PANTHER" id="PTHR42804:SF1">
    <property type="entry name" value="ALDEHYDE DEHYDROGENASE-RELATED"/>
    <property type="match status" value="1"/>
</dbReference>
<dbReference type="InterPro" id="IPR016162">
    <property type="entry name" value="Ald_DH_N"/>
</dbReference>
<dbReference type="InterPro" id="IPR016161">
    <property type="entry name" value="Ald_DH/histidinol_DH"/>
</dbReference>
<dbReference type="AlphaFoldDB" id="A0A975JZG1"/>
<dbReference type="SUPFAM" id="SSF53720">
    <property type="entry name" value="ALDH-like"/>
    <property type="match status" value="1"/>
</dbReference>
<dbReference type="CDD" id="cd07089">
    <property type="entry name" value="ALDH_CddD-AldA-like"/>
    <property type="match status" value="1"/>
</dbReference>
<keyword evidence="7" id="KW-1185">Reference proteome</keyword>
<dbReference type="PANTHER" id="PTHR42804">
    <property type="entry name" value="ALDEHYDE DEHYDROGENASE"/>
    <property type="match status" value="1"/>
</dbReference>
<dbReference type="EMBL" id="CP046600">
    <property type="protein sequence ID" value="QUR68550.1"/>
    <property type="molecule type" value="Genomic_DNA"/>
</dbReference>
<accession>A0A975JZG1</accession>
<dbReference type="InterPro" id="IPR029510">
    <property type="entry name" value="Ald_DH_CS_GLU"/>
</dbReference>
<organism evidence="6 7">
    <name type="scientific">Mycobacterium spongiae</name>
    <dbReference type="NCBI Taxonomy" id="886343"/>
    <lineage>
        <taxon>Bacteria</taxon>
        <taxon>Bacillati</taxon>
        <taxon>Actinomycetota</taxon>
        <taxon>Actinomycetes</taxon>
        <taxon>Mycobacteriales</taxon>
        <taxon>Mycobacteriaceae</taxon>
        <taxon>Mycobacterium</taxon>
    </lineage>
</organism>
<proteinExistence type="inferred from homology"/>
<dbReference type="GO" id="GO:0016620">
    <property type="term" value="F:oxidoreductase activity, acting on the aldehyde or oxo group of donors, NAD or NADP as acceptor"/>
    <property type="evidence" value="ECO:0007669"/>
    <property type="project" value="InterPro"/>
</dbReference>
<name>A0A975JZG1_9MYCO</name>
<gene>
    <name evidence="6" type="ORF">F6B93_16980</name>
</gene>